<keyword evidence="2" id="KW-0479">Metal-binding</keyword>
<comment type="cofactor">
    <cofactor evidence="2">
        <name>Zn(2+)</name>
        <dbReference type="ChEBI" id="CHEBI:29105"/>
    </cofactor>
    <text evidence="2">Binds 1 zinc ion per subunit.</text>
</comment>
<keyword evidence="6" id="KW-1185">Reference proteome</keyword>
<reference evidence="5 6" key="1">
    <citation type="submission" date="2018-05" db="EMBL/GenBank/DDBJ databases">
        <title>Acuticoccus sediminis sp. nov., isolated from deep-sea sediment of Indian Ocean.</title>
        <authorList>
            <person name="Liu X."/>
            <person name="Lai Q."/>
            <person name="Du Y."/>
            <person name="Sun F."/>
            <person name="Zhang X."/>
            <person name="Wang S."/>
            <person name="Shao Z."/>
        </authorList>
    </citation>
    <scope>NUCLEOTIDE SEQUENCE [LARGE SCALE GENOMIC DNA]</scope>
    <source>
        <strain evidence="5 6">PTG4-2</strain>
    </source>
</reference>
<organism evidence="5 6">
    <name type="scientific">Acuticoccus sediminis</name>
    <dbReference type="NCBI Taxonomy" id="2184697"/>
    <lineage>
        <taxon>Bacteria</taxon>
        <taxon>Pseudomonadati</taxon>
        <taxon>Pseudomonadota</taxon>
        <taxon>Alphaproteobacteria</taxon>
        <taxon>Hyphomicrobiales</taxon>
        <taxon>Amorphaceae</taxon>
        <taxon>Acuticoccus</taxon>
    </lineage>
</organism>
<dbReference type="AlphaFoldDB" id="A0A8B2NXF7"/>
<comment type="cofactor">
    <cofactor evidence="2">
        <name>Cu cation</name>
        <dbReference type="ChEBI" id="CHEBI:23378"/>
    </cofactor>
    <text evidence="2">Binds 1 copper ion per subunit.</text>
</comment>
<sequence>MRNVLLALGTGTALLAAGLAPATAQVSETAAGNMISAEGGALGTITFEQTPNGVLIKTEITGLPEGVHGFHIHETGKCDAADGFKSAGGHYAGDMKHGFLVEGGPHPGDMPNVHVGSDGVLKVEVFNDRVSVKGDTNPLLDEDGSALMIHSGADDYESQPAGDAGSRIACAVIE</sequence>
<feature type="signal peptide" evidence="3">
    <location>
        <begin position="1"/>
        <end position="24"/>
    </location>
</feature>
<keyword evidence="2" id="KW-0560">Oxidoreductase</keyword>
<accession>A0A8B2NXF7</accession>
<evidence type="ECO:0000313" key="5">
    <source>
        <dbReference type="EMBL" id="RAI01061.1"/>
    </source>
</evidence>
<gene>
    <name evidence="5" type="ORF">DLJ53_17750</name>
</gene>
<dbReference type="Gene3D" id="2.60.40.200">
    <property type="entry name" value="Superoxide dismutase, copper/zinc binding domain"/>
    <property type="match status" value="1"/>
</dbReference>
<name>A0A8B2NXF7_9HYPH</name>
<dbReference type="InterPro" id="IPR018152">
    <property type="entry name" value="SOD_Cu/Zn_BS"/>
</dbReference>
<feature type="domain" description="Superoxide dismutase copper/zinc binding" evidence="4">
    <location>
        <begin position="43"/>
        <end position="173"/>
    </location>
</feature>
<comment type="similarity">
    <text evidence="1 2">Belongs to the Cu-Zn superoxide dismutase family.</text>
</comment>
<dbReference type="CDD" id="cd00305">
    <property type="entry name" value="Cu-Zn_Superoxide_Dismutase"/>
    <property type="match status" value="1"/>
</dbReference>
<evidence type="ECO:0000313" key="6">
    <source>
        <dbReference type="Proteomes" id="UP000249590"/>
    </source>
</evidence>
<proteinExistence type="inferred from homology"/>
<dbReference type="SUPFAM" id="SSF49329">
    <property type="entry name" value="Cu,Zn superoxide dismutase-like"/>
    <property type="match status" value="1"/>
</dbReference>
<keyword evidence="3" id="KW-0732">Signal</keyword>
<evidence type="ECO:0000256" key="3">
    <source>
        <dbReference type="SAM" id="SignalP"/>
    </source>
</evidence>
<comment type="caution">
    <text evidence="5">The sequence shown here is derived from an EMBL/GenBank/DDBJ whole genome shotgun (WGS) entry which is preliminary data.</text>
</comment>
<keyword evidence="2" id="KW-0186">Copper</keyword>
<keyword evidence="2" id="KW-0862">Zinc</keyword>
<evidence type="ECO:0000256" key="1">
    <source>
        <dbReference type="ARBA" id="ARBA00010457"/>
    </source>
</evidence>
<dbReference type="InterPro" id="IPR024134">
    <property type="entry name" value="SOD_Cu/Zn_/chaperone"/>
</dbReference>
<dbReference type="PANTHER" id="PTHR10003">
    <property type="entry name" value="SUPEROXIDE DISMUTASE CU-ZN -RELATED"/>
    <property type="match status" value="1"/>
</dbReference>
<feature type="chain" id="PRO_5032423629" description="Superoxide dismutase [Cu-Zn]" evidence="3">
    <location>
        <begin position="25"/>
        <end position="174"/>
    </location>
</feature>
<comment type="catalytic activity">
    <reaction evidence="2">
        <text>2 superoxide + 2 H(+) = H2O2 + O2</text>
        <dbReference type="Rhea" id="RHEA:20696"/>
        <dbReference type="ChEBI" id="CHEBI:15378"/>
        <dbReference type="ChEBI" id="CHEBI:15379"/>
        <dbReference type="ChEBI" id="CHEBI:16240"/>
        <dbReference type="ChEBI" id="CHEBI:18421"/>
        <dbReference type="EC" id="1.15.1.1"/>
    </reaction>
</comment>
<dbReference type="InterPro" id="IPR036423">
    <property type="entry name" value="SOD-like_Cu/Zn_dom_sf"/>
</dbReference>
<dbReference type="OrthoDB" id="5431326at2"/>
<evidence type="ECO:0000256" key="2">
    <source>
        <dbReference type="RuleBase" id="RU000393"/>
    </source>
</evidence>
<dbReference type="EC" id="1.15.1.1" evidence="2"/>
<evidence type="ECO:0000259" key="4">
    <source>
        <dbReference type="Pfam" id="PF00080"/>
    </source>
</evidence>
<dbReference type="EMBL" id="QHHQ01000003">
    <property type="protein sequence ID" value="RAI01061.1"/>
    <property type="molecule type" value="Genomic_DNA"/>
</dbReference>
<dbReference type="GO" id="GO:0004784">
    <property type="term" value="F:superoxide dismutase activity"/>
    <property type="evidence" value="ECO:0007669"/>
    <property type="project" value="UniProtKB-EC"/>
</dbReference>
<dbReference type="RefSeq" id="WP_111347627.1">
    <property type="nucleotide sequence ID" value="NZ_JAIWKD010000004.1"/>
</dbReference>
<dbReference type="GO" id="GO:0005507">
    <property type="term" value="F:copper ion binding"/>
    <property type="evidence" value="ECO:0007669"/>
    <property type="project" value="InterPro"/>
</dbReference>
<comment type="function">
    <text evidence="2">Destroys radicals which are normally produced within the cells and which are toxic to biological systems.</text>
</comment>
<dbReference type="PROSITE" id="PS00332">
    <property type="entry name" value="SOD_CU_ZN_2"/>
    <property type="match status" value="1"/>
</dbReference>
<dbReference type="Proteomes" id="UP000249590">
    <property type="component" value="Unassembled WGS sequence"/>
</dbReference>
<protein>
    <recommendedName>
        <fullName evidence="2">Superoxide dismutase [Cu-Zn]</fullName>
        <ecNumber evidence="2">1.15.1.1</ecNumber>
    </recommendedName>
</protein>
<dbReference type="InterPro" id="IPR001424">
    <property type="entry name" value="SOD_Cu_Zn_dom"/>
</dbReference>
<dbReference type="Pfam" id="PF00080">
    <property type="entry name" value="Sod_Cu"/>
    <property type="match status" value="1"/>
</dbReference>